<feature type="region of interest" description="Disordered" evidence="1">
    <location>
        <begin position="1"/>
        <end position="39"/>
    </location>
</feature>
<reference evidence="2 3" key="1">
    <citation type="submission" date="2017-12" db="EMBL/GenBank/DDBJ databases">
        <title>Comparative genomics of Botrytis spp.</title>
        <authorList>
            <person name="Valero-Jimenez C.A."/>
            <person name="Tapia P."/>
            <person name="Veloso J."/>
            <person name="Silva-Moreno E."/>
            <person name="Staats M."/>
            <person name="Valdes J.H."/>
            <person name="Van Kan J.A.L."/>
        </authorList>
    </citation>
    <scope>NUCLEOTIDE SEQUENCE [LARGE SCALE GENOMIC DNA]</scope>
    <source>
        <strain evidence="2 3">MUCL435</strain>
    </source>
</reference>
<comment type="caution">
    <text evidence="2">The sequence shown here is derived from an EMBL/GenBank/DDBJ whole genome shotgun (WGS) entry which is preliminary data.</text>
</comment>
<evidence type="ECO:0000313" key="3">
    <source>
        <dbReference type="Proteomes" id="UP000308671"/>
    </source>
</evidence>
<sequence length="103" mass="11478">MKEFVSISASAGGGKPRHCEVKRGGETYKNPGGGVSEKKRISSSLELVYKPRRCRWCEVKRRYHSQNPDGAGSAWREMFTNEGVMVTMDIARDADVESYGGYV</sequence>
<proteinExistence type="predicted"/>
<keyword evidence="3" id="KW-1185">Reference proteome</keyword>
<name>A0A4S8R8Q9_9HELO</name>
<gene>
    <name evidence="2" type="ORF">BGAL_0026g00240</name>
</gene>
<dbReference type="AlphaFoldDB" id="A0A4S8R8Q9"/>
<organism evidence="2 3">
    <name type="scientific">Botrytis galanthina</name>
    <dbReference type="NCBI Taxonomy" id="278940"/>
    <lineage>
        <taxon>Eukaryota</taxon>
        <taxon>Fungi</taxon>
        <taxon>Dikarya</taxon>
        <taxon>Ascomycota</taxon>
        <taxon>Pezizomycotina</taxon>
        <taxon>Leotiomycetes</taxon>
        <taxon>Helotiales</taxon>
        <taxon>Sclerotiniaceae</taxon>
        <taxon>Botrytis</taxon>
    </lineage>
</organism>
<evidence type="ECO:0000256" key="1">
    <source>
        <dbReference type="SAM" id="MobiDB-lite"/>
    </source>
</evidence>
<evidence type="ECO:0000313" key="2">
    <source>
        <dbReference type="EMBL" id="THV54453.1"/>
    </source>
</evidence>
<dbReference type="Proteomes" id="UP000308671">
    <property type="component" value="Unassembled WGS sequence"/>
</dbReference>
<dbReference type="EMBL" id="PQXL01000026">
    <property type="protein sequence ID" value="THV54453.1"/>
    <property type="molecule type" value="Genomic_DNA"/>
</dbReference>
<protein>
    <submittedName>
        <fullName evidence="2">Uncharacterized protein</fullName>
    </submittedName>
</protein>
<feature type="compositionally biased region" description="Basic and acidic residues" evidence="1">
    <location>
        <begin position="17"/>
        <end position="26"/>
    </location>
</feature>
<accession>A0A4S8R8Q9</accession>